<dbReference type="PANTHER" id="PTHR44229:SF4">
    <property type="entry name" value="15-HYDROXYPROSTAGLANDIN DEHYDROGENASE [NAD(+)]"/>
    <property type="match status" value="1"/>
</dbReference>
<name>A0A8H3TWF0_9TREE</name>
<evidence type="ECO:0000256" key="1">
    <source>
        <dbReference type="ARBA" id="ARBA00006484"/>
    </source>
</evidence>
<dbReference type="EMBL" id="BLZA01000030">
    <property type="protein sequence ID" value="GHJ88333.1"/>
    <property type="molecule type" value="Genomic_DNA"/>
</dbReference>
<dbReference type="AlphaFoldDB" id="A0A8H3TWF0"/>
<dbReference type="GO" id="GO:0016616">
    <property type="term" value="F:oxidoreductase activity, acting on the CH-OH group of donors, NAD or NADP as acceptor"/>
    <property type="evidence" value="ECO:0007669"/>
    <property type="project" value="TreeGrafter"/>
</dbReference>
<organism evidence="4 5">
    <name type="scientific">Naganishia liquefaciens</name>
    <dbReference type="NCBI Taxonomy" id="104408"/>
    <lineage>
        <taxon>Eukaryota</taxon>
        <taxon>Fungi</taxon>
        <taxon>Dikarya</taxon>
        <taxon>Basidiomycota</taxon>
        <taxon>Agaricomycotina</taxon>
        <taxon>Tremellomycetes</taxon>
        <taxon>Filobasidiales</taxon>
        <taxon>Filobasidiaceae</taxon>
        <taxon>Naganishia</taxon>
    </lineage>
</organism>
<dbReference type="Gene3D" id="3.40.50.720">
    <property type="entry name" value="NAD(P)-binding Rossmann-like Domain"/>
    <property type="match status" value="1"/>
</dbReference>
<dbReference type="PANTHER" id="PTHR44229">
    <property type="entry name" value="15-HYDROXYPROSTAGLANDIN DEHYDROGENASE [NAD(+)]"/>
    <property type="match status" value="1"/>
</dbReference>
<evidence type="ECO:0008006" key="6">
    <source>
        <dbReference type="Google" id="ProtNLM"/>
    </source>
</evidence>
<gene>
    <name evidence="4" type="ORF">NliqN6_4735</name>
</gene>
<dbReference type="SUPFAM" id="SSF51735">
    <property type="entry name" value="NAD(P)-binding Rossmann-fold domains"/>
    <property type="match status" value="1"/>
</dbReference>
<dbReference type="OrthoDB" id="5371740at2759"/>
<dbReference type="Proteomes" id="UP000620104">
    <property type="component" value="Unassembled WGS sequence"/>
</dbReference>
<accession>A0A8H3TWF0</accession>
<evidence type="ECO:0000256" key="2">
    <source>
        <dbReference type="ARBA" id="ARBA00022857"/>
    </source>
</evidence>
<dbReference type="PROSITE" id="PS00061">
    <property type="entry name" value="ADH_SHORT"/>
    <property type="match status" value="1"/>
</dbReference>
<evidence type="ECO:0000313" key="4">
    <source>
        <dbReference type="EMBL" id="GHJ88333.1"/>
    </source>
</evidence>
<dbReference type="PRINTS" id="PR00081">
    <property type="entry name" value="GDHRDH"/>
</dbReference>
<dbReference type="InterPro" id="IPR036291">
    <property type="entry name" value="NAD(P)-bd_dom_sf"/>
</dbReference>
<evidence type="ECO:0000313" key="5">
    <source>
        <dbReference type="Proteomes" id="UP000620104"/>
    </source>
</evidence>
<evidence type="ECO:0000256" key="3">
    <source>
        <dbReference type="ARBA" id="ARBA00023002"/>
    </source>
</evidence>
<dbReference type="Pfam" id="PF00106">
    <property type="entry name" value="adh_short"/>
    <property type="match status" value="1"/>
</dbReference>
<dbReference type="InterPro" id="IPR020904">
    <property type="entry name" value="Sc_DH/Rdtase_CS"/>
</dbReference>
<comment type="similarity">
    <text evidence="1">Belongs to the short-chain dehydrogenases/reductases (SDR) family.</text>
</comment>
<sequence length="294" mass="31508">MDLHKSIDYSTLKGKTALITGAAGGLGRGMALEWAKNGATVVVADLDEDAGKKTVEELKKVSGNQSHTFIKCNVTSWDAQVAMFKHAISASPNGGIDIVAANAGIGESDKEVFSLDGPQEPKKPNLLTLDVDLNALVYTSHLAYWAFGQANKNSSSPRTGTLLLVGSVASLTNTPETPLYGAAKHGVLGLFRSLRTPHLFTDSNRNKSKDGKTEVKVNLLCPYFTPTNIIRDESGKVTLPSYVALNKFEKVIEAATRLITDAKGGKALVIMPESLAKGRGKEGIWELERLQSKL</sequence>
<keyword evidence="2" id="KW-0521">NADP</keyword>
<dbReference type="InterPro" id="IPR002347">
    <property type="entry name" value="SDR_fam"/>
</dbReference>
<protein>
    <recommendedName>
        <fullName evidence="6">SDR family NAD(P)-dependent oxidoreductase</fullName>
    </recommendedName>
</protein>
<reference evidence="4" key="1">
    <citation type="submission" date="2020-07" db="EMBL/GenBank/DDBJ databases">
        <title>Draft Genome Sequence of a Deep-Sea Yeast, Naganishia (Cryptococcus) liquefaciens strain N6.</title>
        <authorList>
            <person name="Han Y.W."/>
            <person name="Kajitani R."/>
            <person name="Morimoto H."/>
            <person name="Parhat M."/>
            <person name="Tsubouchi H."/>
            <person name="Bakenova O."/>
            <person name="Ogata M."/>
            <person name="Argunhan B."/>
            <person name="Aoki R."/>
            <person name="Kajiwara S."/>
            <person name="Itoh T."/>
            <person name="Iwasaki H."/>
        </authorList>
    </citation>
    <scope>NUCLEOTIDE SEQUENCE</scope>
    <source>
        <strain evidence="4">N6</strain>
    </source>
</reference>
<keyword evidence="5" id="KW-1185">Reference proteome</keyword>
<comment type="caution">
    <text evidence="4">The sequence shown here is derived from an EMBL/GenBank/DDBJ whole genome shotgun (WGS) entry which is preliminary data.</text>
</comment>
<proteinExistence type="inferred from homology"/>
<dbReference type="GO" id="GO:0005737">
    <property type="term" value="C:cytoplasm"/>
    <property type="evidence" value="ECO:0007669"/>
    <property type="project" value="TreeGrafter"/>
</dbReference>
<keyword evidence="3" id="KW-0560">Oxidoreductase</keyword>